<evidence type="ECO:0000259" key="11">
    <source>
        <dbReference type="Pfam" id="PF10497"/>
    </source>
</evidence>
<dbReference type="Proteomes" id="UP000321947">
    <property type="component" value="Unassembled WGS sequence"/>
</dbReference>
<dbReference type="GO" id="GO:0005634">
    <property type="term" value="C:nucleus"/>
    <property type="evidence" value="ECO:0007669"/>
    <property type="project" value="UniProtKB-SubCell"/>
</dbReference>
<protein>
    <submittedName>
        <fullName evidence="12">Cell division cycle-associated 7-like protein</fullName>
    </submittedName>
</protein>
<feature type="compositionally biased region" description="Polar residues" evidence="10">
    <location>
        <begin position="286"/>
        <end position="296"/>
    </location>
</feature>
<evidence type="ECO:0000313" key="13">
    <source>
        <dbReference type="Proteomes" id="UP000321947"/>
    </source>
</evidence>
<name>A0A5D3CP56_CUCMM</name>
<reference evidence="12 13" key="1">
    <citation type="submission" date="2019-08" db="EMBL/GenBank/DDBJ databases">
        <title>Draft genome sequences of two oriental melons (Cucumis melo L. var makuwa).</title>
        <authorList>
            <person name="Kwon S.-Y."/>
        </authorList>
    </citation>
    <scope>NUCLEOTIDE SEQUENCE [LARGE SCALE GENOMIC DNA]</scope>
    <source>
        <strain evidence="13">cv. Chang Bougi</strain>
        <tissue evidence="12">Leaf</tissue>
    </source>
</reference>
<keyword evidence="4" id="KW-1017">Isopeptide bond</keyword>
<dbReference type="Pfam" id="PF10497">
    <property type="entry name" value="zf-4CXXC_R1"/>
    <property type="match status" value="1"/>
</dbReference>
<evidence type="ECO:0000256" key="4">
    <source>
        <dbReference type="ARBA" id="ARBA00022499"/>
    </source>
</evidence>
<gene>
    <name evidence="12" type="ORF">E5676_scaffold299G00790</name>
</gene>
<feature type="domain" description="Zinc-finger" evidence="11">
    <location>
        <begin position="157"/>
        <end position="264"/>
    </location>
</feature>
<dbReference type="InterPro" id="IPR018866">
    <property type="entry name" value="Znf-4CXXC_R1"/>
</dbReference>
<dbReference type="EMBL" id="SSTD01009863">
    <property type="protein sequence ID" value="TYK13591.1"/>
    <property type="molecule type" value="Genomic_DNA"/>
</dbReference>
<dbReference type="AlphaFoldDB" id="A0A5D3CP56"/>
<comment type="caution">
    <text evidence="12">The sequence shown here is derived from an EMBL/GenBank/DDBJ whole genome shotgun (WGS) entry which is preliminary data.</text>
</comment>
<dbReference type="PANTHER" id="PTHR31169">
    <property type="entry name" value="OS05G0300700 PROTEIN"/>
    <property type="match status" value="1"/>
</dbReference>
<evidence type="ECO:0000256" key="10">
    <source>
        <dbReference type="SAM" id="MobiDB-lite"/>
    </source>
</evidence>
<evidence type="ECO:0000256" key="7">
    <source>
        <dbReference type="ARBA" id="ARBA00023015"/>
    </source>
</evidence>
<keyword evidence="5" id="KW-0597">Phosphoprotein</keyword>
<evidence type="ECO:0000256" key="6">
    <source>
        <dbReference type="ARBA" id="ARBA00022843"/>
    </source>
</evidence>
<keyword evidence="7" id="KW-0805">Transcription regulation</keyword>
<evidence type="ECO:0000256" key="3">
    <source>
        <dbReference type="ARBA" id="ARBA00022490"/>
    </source>
</evidence>
<sequence length="320" mass="35324">MVSRRKGGGGRAVVVGNGTVADLPAPGYEQLRDQRVRENLDRMQKLGIIELSLKLKSTPAAAPKRFPKNFSQKEPPTRSPADEPFRRSSRLKTLTPVSYVEIRPKSKNGNSKSNEIHIKEGSQPEIYTEEDAKLLGDCESDWVLGVDGYGQDGKRLYDPVNGKSCHQCRQKTLGHHTHCSKCKLGQGQFCGDCLYARIGTDLIIPVIIYGENVMEVNLNPNWICPVCRGICNCSLCRQSNGWMPTGAIYRKVHYLGFKSVAHYLIQTRCNQTNQKGSSSKRVDAGDSSQALANTGLANDPQEHDNSLSSVDSLDIEGTME</sequence>
<dbReference type="GO" id="GO:0006355">
    <property type="term" value="P:regulation of DNA-templated transcription"/>
    <property type="evidence" value="ECO:0007669"/>
    <property type="project" value="InterPro"/>
</dbReference>
<keyword evidence="12" id="KW-0132">Cell division</keyword>
<dbReference type="InterPro" id="IPR040221">
    <property type="entry name" value="CDCA7/CDA7L"/>
</dbReference>
<evidence type="ECO:0000256" key="2">
    <source>
        <dbReference type="ARBA" id="ARBA00004496"/>
    </source>
</evidence>
<evidence type="ECO:0000256" key="5">
    <source>
        <dbReference type="ARBA" id="ARBA00022553"/>
    </source>
</evidence>
<evidence type="ECO:0000256" key="8">
    <source>
        <dbReference type="ARBA" id="ARBA00023163"/>
    </source>
</evidence>
<keyword evidence="6" id="KW-0832">Ubl conjugation</keyword>
<keyword evidence="8" id="KW-0804">Transcription</keyword>
<dbReference type="GO" id="GO:0051301">
    <property type="term" value="P:cell division"/>
    <property type="evidence" value="ECO:0007669"/>
    <property type="project" value="UniProtKB-KW"/>
</dbReference>
<keyword evidence="12" id="KW-0131">Cell cycle</keyword>
<evidence type="ECO:0000313" key="12">
    <source>
        <dbReference type="EMBL" id="TYK13591.1"/>
    </source>
</evidence>
<keyword evidence="9" id="KW-0539">Nucleus</keyword>
<proteinExistence type="predicted"/>
<comment type="subcellular location">
    <subcellularLocation>
        <location evidence="2">Cytoplasm</location>
    </subcellularLocation>
    <subcellularLocation>
        <location evidence="1">Nucleus</location>
    </subcellularLocation>
</comment>
<feature type="region of interest" description="Disordered" evidence="10">
    <location>
        <begin position="60"/>
        <end position="90"/>
    </location>
</feature>
<dbReference type="PANTHER" id="PTHR31169:SF33">
    <property type="entry name" value="CELL DIVISION CYCLE-ASSOCIATED 7-LIKE PROTEIN"/>
    <property type="match status" value="1"/>
</dbReference>
<evidence type="ECO:0000256" key="9">
    <source>
        <dbReference type="ARBA" id="ARBA00023242"/>
    </source>
</evidence>
<feature type="region of interest" description="Disordered" evidence="10">
    <location>
        <begin position="273"/>
        <end position="320"/>
    </location>
</feature>
<organism evidence="12 13">
    <name type="scientific">Cucumis melo var. makuwa</name>
    <name type="common">Oriental melon</name>
    <dbReference type="NCBI Taxonomy" id="1194695"/>
    <lineage>
        <taxon>Eukaryota</taxon>
        <taxon>Viridiplantae</taxon>
        <taxon>Streptophyta</taxon>
        <taxon>Embryophyta</taxon>
        <taxon>Tracheophyta</taxon>
        <taxon>Spermatophyta</taxon>
        <taxon>Magnoliopsida</taxon>
        <taxon>eudicotyledons</taxon>
        <taxon>Gunneridae</taxon>
        <taxon>Pentapetalae</taxon>
        <taxon>rosids</taxon>
        <taxon>fabids</taxon>
        <taxon>Cucurbitales</taxon>
        <taxon>Cucurbitaceae</taxon>
        <taxon>Benincaseae</taxon>
        <taxon>Cucumis</taxon>
    </lineage>
</organism>
<keyword evidence="3" id="KW-0963">Cytoplasm</keyword>
<accession>A0A5D3CP56</accession>
<dbReference type="GO" id="GO:0005737">
    <property type="term" value="C:cytoplasm"/>
    <property type="evidence" value="ECO:0007669"/>
    <property type="project" value="UniProtKB-SubCell"/>
</dbReference>
<evidence type="ECO:0000256" key="1">
    <source>
        <dbReference type="ARBA" id="ARBA00004123"/>
    </source>
</evidence>